<feature type="domain" description="DUF6857" evidence="2">
    <location>
        <begin position="46"/>
        <end position="84"/>
    </location>
</feature>
<proteinExistence type="predicted"/>
<evidence type="ECO:0008006" key="5">
    <source>
        <dbReference type="Google" id="ProtNLM"/>
    </source>
</evidence>
<dbReference type="Pfam" id="PF21647">
    <property type="entry name" value="DUF6857"/>
    <property type="match status" value="1"/>
</dbReference>
<dbReference type="InterPro" id="IPR002156">
    <property type="entry name" value="RNaseH_domain"/>
</dbReference>
<sequence length="171" mass="18509">MSGISIKCNSGGKCLSVQYTDQVGELAKKRGLKLHIDGARIFNASVEVMKHRDVMQVAAVEAMQEASVAESLLRCLSPPSDSDSWTERAWPHESSSTRATFKEIHKAGLGVVIRNSLGQPIASLSELVNLPYSSDIVEAMAAARAIYFAQEIGLNSFIIEGDSEAVIKCLR</sequence>
<dbReference type="GO" id="GO:0003676">
    <property type="term" value="F:nucleic acid binding"/>
    <property type="evidence" value="ECO:0007669"/>
    <property type="project" value="InterPro"/>
</dbReference>
<dbReference type="InterPro" id="IPR015424">
    <property type="entry name" value="PyrdxlP-dep_Trfase"/>
</dbReference>
<evidence type="ECO:0000313" key="4">
    <source>
        <dbReference type="Proteomes" id="UP001459277"/>
    </source>
</evidence>
<dbReference type="GO" id="GO:0006545">
    <property type="term" value="P:glycine biosynthetic process"/>
    <property type="evidence" value="ECO:0007669"/>
    <property type="project" value="TreeGrafter"/>
</dbReference>
<dbReference type="Pfam" id="PF13456">
    <property type="entry name" value="RVT_3"/>
    <property type="match status" value="1"/>
</dbReference>
<feature type="non-terminal residue" evidence="3">
    <location>
        <position position="171"/>
    </location>
</feature>
<dbReference type="PANTHER" id="PTHR48097">
    <property type="entry name" value="L-THREONINE ALDOLASE-RELATED"/>
    <property type="match status" value="1"/>
</dbReference>
<reference evidence="3 4" key="1">
    <citation type="submission" date="2024-01" db="EMBL/GenBank/DDBJ databases">
        <title>A telomere-to-telomere, gap-free genome of sweet tea (Lithocarpus litseifolius).</title>
        <authorList>
            <person name="Zhou J."/>
        </authorList>
    </citation>
    <scope>NUCLEOTIDE SEQUENCE [LARGE SCALE GENOMIC DNA]</scope>
    <source>
        <strain evidence="3">Zhou-2022a</strain>
        <tissue evidence="3">Leaf</tissue>
    </source>
</reference>
<name>A0AAW2E1A7_9ROSI</name>
<dbReference type="InterPro" id="IPR036397">
    <property type="entry name" value="RNaseH_sf"/>
</dbReference>
<dbReference type="GO" id="GO:0008732">
    <property type="term" value="F:L-allo-threonine aldolase activity"/>
    <property type="evidence" value="ECO:0007669"/>
    <property type="project" value="TreeGrafter"/>
</dbReference>
<evidence type="ECO:0000259" key="1">
    <source>
        <dbReference type="Pfam" id="PF13456"/>
    </source>
</evidence>
<dbReference type="Proteomes" id="UP001459277">
    <property type="component" value="Unassembled WGS sequence"/>
</dbReference>
<organism evidence="3 4">
    <name type="scientific">Lithocarpus litseifolius</name>
    <dbReference type="NCBI Taxonomy" id="425828"/>
    <lineage>
        <taxon>Eukaryota</taxon>
        <taxon>Viridiplantae</taxon>
        <taxon>Streptophyta</taxon>
        <taxon>Embryophyta</taxon>
        <taxon>Tracheophyta</taxon>
        <taxon>Spermatophyta</taxon>
        <taxon>Magnoliopsida</taxon>
        <taxon>eudicotyledons</taxon>
        <taxon>Gunneridae</taxon>
        <taxon>Pentapetalae</taxon>
        <taxon>rosids</taxon>
        <taxon>fabids</taxon>
        <taxon>Fagales</taxon>
        <taxon>Fagaceae</taxon>
        <taxon>Lithocarpus</taxon>
    </lineage>
</organism>
<dbReference type="Gene3D" id="3.30.420.10">
    <property type="entry name" value="Ribonuclease H-like superfamily/Ribonuclease H"/>
    <property type="match status" value="1"/>
</dbReference>
<feature type="domain" description="RNase H type-1" evidence="1">
    <location>
        <begin position="102"/>
        <end position="170"/>
    </location>
</feature>
<gene>
    <name evidence="3" type="ORF">SO802_003891</name>
</gene>
<dbReference type="EMBL" id="JAZDWU010000001">
    <property type="protein sequence ID" value="KAL0016822.1"/>
    <property type="molecule type" value="Genomic_DNA"/>
</dbReference>
<dbReference type="GO" id="GO:0004523">
    <property type="term" value="F:RNA-DNA hybrid ribonuclease activity"/>
    <property type="evidence" value="ECO:0007669"/>
    <property type="project" value="InterPro"/>
</dbReference>
<dbReference type="SUPFAM" id="SSF53383">
    <property type="entry name" value="PLP-dependent transferases"/>
    <property type="match status" value="1"/>
</dbReference>
<accession>A0AAW2E1A7</accession>
<dbReference type="GO" id="GO:0006567">
    <property type="term" value="P:L-threonine catabolic process"/>
    <property type="evidence" value="ECO:0007669"/>
    <property type="project" value="TreeGrafter"/>
</dbReference>
<evidence type="ECO:0000259" key="2">
    <source>
        <dbReference type="Pfam" id="PF21647"/>
    </source>
</evidence>
<dbReference type="GO" id="GO:0005829">
    <property type="term" value="C:cytosol"/>
    <property type="evidence" value="ECO:0007669"/>
    <property type="project" value="TreeGrafter"/>
</dbReference>
<dbReference type="InterPro" id="IPR049172">
    <property type="entry name" value="DUF6857_pln"/>
</dbReference>
<evidence type="ECO:0000313" key="3">
    <source>
        <dbReference type="EMBL" id="KAL0016822.1"/>
    </source>
</evidence>
<comment type="caution">
    <text evidence="3">The sequence shown here is derived from an EMBL/GenBank/DDBJ whole genome shotgun (WGS) entry which is preliminary data.</text>
</comment>
<dbReference type="Gene3D" id="3.40.640.10">
    <property type="entry name" value="Type I PLP-dependent aspartate aminotransferase-like (Major domain)"/>
    <property type="match status" value="1"/>
</dbReference>
<dbReference type="PANTHER" id="PTHR48097:SF9">
    <property type="entry name" value="L-THREONINE ALDOLASE"/>
    <property type="match status" value="1"/>
</dbReference>
<keyword evidence="4" id="KW-1185">Reference proteome</keyword>
<protein>
    <recommendedName>
        <fullName evidence="5">RNase H type-1 domain-containing protein</fullName>
    </recommendedName>
</protein>
<dbReference type="InterPro" id="IPR015421">
    <property type="entry name" value="PyrdxlP-dep_Trfase_major"/>
</dbReference>
<dbReference type="AlphaFoldDB" id="A0AAW2E1A7"/>